<reference evidence="2 3" key="1">
    <citation type="journal article" date="2016" name="Nat. Commun.">
        <title>Ectomycorrhizal ecology is imprinted in the genome of the dominant symbiotic fungus Cenococcum geophilum.</title>
        <authorList>
            <consortium name="DOE Joint Genome Institute"/>
            <person name="Peter M."/>
            <person name="Kohler A."/>
            <person name="Ohm R.A."/>
            <person name="Kuo A."/>
            <person name="Krutzmann J."/>
            <person name="Morin E."/>
            <person name="Arend M."/>
            <person name="Barry K.W."/>
            <person name="Binder M."/>
            <person name="Choi C."/>
            <person name="Clum A."/>
            <person name="Copeland A."/>
            <person name="Grisel N."/>
            <person name="Haridas S."/>
            <person name="Kipfer T."/>
            <person name="LaButti K."/>
            <person name="Lindquist E."/>
            <person name="Lipzen A."/>
            <person name="Maire R."/>
            <person name="Meier B."/>
            <person name="Mihaltcheva S."/>
            <person name="Molinier V."/>
            <person name="Murat C."/>
            <person name="Poggeler S."/>
            <person name="Quandt C.A."/>
            <person name="Sperisen C."/>
            <person name="Tritt A."/>
            <person name="Tisserant E."/>
            <person name="Crous P.W."/>
            <person name="Henrissat B."/>
            <person name="Nehls U."/>
            <person name="Egli S."/>
            <person name="Spatafora J.W."/>
            <person name="Grigoriev I.V."/>
            <person name="Martin F.M."/>
        </authorList>
    </citation>
    <scope>NUCLEOTIDE SEQUENCE [LARGE SCALE GENOMIC DNA]</scope>
    <source>
        <strain evidence="2 3">CBS 207.34</strain>
    </source>
</reference>
<proteinExistence type="predicted"/>
<evidence type="ECO:0000313" key="2">
    <source>
        <dbReference type="EMBL" id="OCL06805.1"/>
    </source>
</evidence>
<dbReference type="Pfam" id="PF00561">
    <property type="entry name" value="Abhydrolase_1"/>
    <property type="match status" value="1"/>
</dbReference>
<accession>A0A8E2EXN6</accession>
<dbReference type="Gene3D" id="3.40.50.1820">
    <property type="entry name" value="alpha/beta hydrolase"/>
    <property type="match status" value="1"/>
</dbReference>
<dbReference type="PANTHER" id="PTHR43433">
    <property type="entry name" value="HYDROLASE, ALPHA/BETA FOLD FAMILY PROTEIN"/>
    <property type="match status" value="1"/>
</dbReference>
<name>A0A8E2EXN6_9PEZI</name>
<dbReference type="InterPro" id="IPR000073">
    <property type="entry name" value="AB_hydrolase_1"/>
</dbReference>
<evidence type="ECO:0000313" key="3">
    <source>
        <dbReference type="Proteomes" id="UP000250140"/>
    </source>
</evidence>
<gene>
    <name evidence="2" type="ORF">AOQ84DRAFT_410168</name>
</gene>
<dbReference type="SUPFAM" id="SSF53474">
    <property type="entry name" value="alpha/beta-Hydrolases"/>
    <property type="match status" value="1"/>
</dbReference>
<dbReference type="PRINTS" id="PR00111">
    <property type="entry name" value="ABHYDROLASE"/>
</dbReference>
<keyword evidence="3" id="KW-1185">Reference proteome</keyword>
<dbReference type="Proteomes" id="UP000250140">
    <property type="component" value="Unassembled WGS sequence"/>
</dbReference>
<dbReference type="InterPro" id="IPR029058">
    <property type="entry name" value="AB_hydrolase_fold"/>
</dbReference>
<keyword evidence="2" id="KW-0378">Hydrolase</keyword>
<dbReference type="InterPro" id="IPR050471">
    <property type="entry name" value="AB_hydrolase"/>
</dbReference>
<feature type="domain" description="AB hydrolase-1" evidence="1">
    <location>
        <begin position="56"/>
        <end position="142"/>
    </location>
</feature>
<dbReference type="EMBL" id="KV749978">
    <property type="protein sequence ID" value="OCL06805.1"/>
    <property type="molecule type" value="Genomic_DNA"/>
</dbReference>
<protein>
    <submittedName>
        <fullName evidence="2">Alpha/beta-hydrolase</fullName>
    </submittedName>
</protein>
<evidence type="ECO:0000259" key="1">
    <source>
        <dbReference type="Pfam" id="PF00561"/>
    </source>
</evidence>
<dbReference type="PANTHER" id="PTHR43433:SF5">
    <property type="entry name" value="AB HYDROLASE-1 DOMAIN-CONTAINING PROTEIN"/>
    <property type="match status" value="1"/>
</dbReference>
<organism evidence="2 3">
    <name type="scientific">Glonium stellatum</name>
    <dbReference type="NCBI Taxonomy" id="574774"/>
    <lineage>
        <taxon>Eukaryota</taxon>
        <taxon>Fungi</taxon>
        <taxon>Dikarya</taxon>
        <taxon>Ascomycota</taxon>
        <taxon>Pezizomycotina</taxon>
        <taxon>Dothideomycetes</taxon>
        <taxon>Pleosporomycetidae</taxon>
        <taxon>Gloniales</taxon>
        <taxon>Gloniaceae</taxon>
        <taxon>Glonium</taxon>
    </lineage>
</organism>
<dbReference type="AlphaFoldDB" id="A0A8E2EXN6"/>
<dbReference type="GO" id="GO:0016787">
    <property type="term" value="F:hydrolase activity"/>
    <property type="evidence" value="ECO:0007669"/>
    <property type="project" value="UniProtKB-KW"/>
</dbReference>
<sequence length="320" mass="35727">MAVPKPMTAAELVLHPEYPHITWDLQPAKKGKAVVATGRGGPINIAYEIHGHGSRHLVWIMGLGGMKTAWQRQTKDFAHTKGDKYTSLVFDNRGIGESDKPLSRYSTSEMAKDTMDLLDHVGWTGRRQLHIIGISMGGMIAQEMGFFENIRNRVNLFIPRPIDVQITNVKGNLYTTAFLNAPDCTEYTVQPFPTNGDRFAATEISKRSNPAYFTRHGFIAQAIAAGWHYKSPAQLRQIGENVGKRRIMCVHGSEDRMITFPHAAVLWGGLNGSMEEGDGNEVEKHFVMGQGHVIPIEMRKEFMGWIEGLVERAEALNKSL</sequence>
<dbReference type="OrthoDB" id="19657at2759"/>